<dbReference type="AlphaFoldDB" id="A0A1N6QB79"/>
<dbReference type="Proteomes" id="UP000548326">
    <property type="component" value="Unassembled WGS sequence"/>
</dbReference>
<dbReference type="RefSeq" id="WP_076370541.1">
    <property type="nucleotide sequence ID" value="NZ_FTMG01000001.1"/>
</dbReference>
<gene>
    <name evidence="3" type="ORF">HDF22_000548</name>
    <name evidence="2" type="ORF">HDF23_000008</name>
</gene>
<sequence>MQSSVIKALQHLSNKPENLFVKVIEHGSMSVEIYRPVNIDPQKPHLQDELYVIISGHGEFLNDGVRTTFQQGDVLFVKAGVEHRFENFTDDFATWVIFYGPEGGE</sequence>
<dbReference type="InterPro" id="IPR014710">
    <property type="entry name" value="RmlC-like_jellyroll"/>
</dbReference>
<comment type="caution">
    <text evidence="3">The sequence shown here is derived from an EMBL/GenBank/DDBJ whole genome shotgun (WGS) entry which is preliminary data.</text>
</comment>
<dbReference type="OrthoDB" id="2620172at2"/>
<dbReference type="SUPFAM" id="SSF51182">
    <property type="entry name" value="RmlC-like cupins"/>
    <property type="match status" value="1"/>
</dbReference>
<dbReference type="Pfam" id="PF07883">
    <property type="entry name" value="Cupin_2"/>
    <property type="match status" value="1"/>
</dbReference>
<organism evidence="3 5">
    <name type="scientific">Mucilaginibacter lappiensis</name>
    <dbReference type="NCBI Taxonomy" id="354630"/>
    <lineage>
        <taxon>Bacteria</taxon>
        <taxon>Pseudomonadati</taxon>
        <taxon>Bacteroidota</taxon>
        <taxon>Sphingobacteriia</taxon>
        <taxon>Sphingobacteriales</taxon>
        <taxon>Sphingobacteriaceae</taxon>
        <taxon>Mucilaginibacter</taxon>
    </lineage>
</organism>
<accession>A0A1N6QB79</accession>
<dbReference type="GO" id="GO:0016853">
    <property type="term" value="F:isomerase activity"/>
    <property type="evidence" value="ECO:0007669"/>
    <property type="project" value="UniProtKB-KW"/>
</dbReference>
<evidence type="ECO:0000313" key="5">
    <source>
        <dbReference type="Proteomes" id="UP000548326"/>
    </source>
</evidence>
<protein>
    <submittedName>
        <fullName evidence="3">Mannose-6-phosphate isomerase-like protein (Cupin superfamily)</fullName>
    </submittedName>
</protein>
<dbReference type="InterPro" id="IPR011051">
    <property type="entry name" value="RmlC_Cupin_sf"/>
</dbReference>
<evidence type="ECO:0000259" key="1">
    <source>
        <dbReference type="Pfam" id="PF07883"/>
    </source>
</evidence>
<reference evidence="4 5" key="1">
    <citation type="submission" date="2020-08" db="EMBL/GenBank/DDBJ databases">
        <title>Genomic Encyclopedia of Type Strains, Phase IV (KMG-V): Genome sequencing to study the core and pangenomes of soil and plant-associated prokaryotes.</title>
        <authorList>
            <person name="Whitman W."/>
        </authorList>
    </citation>
    <scope>NUCLEOTIDE SEQUENCE [LARGE SCALE GENOMIC DNA]</scope>
    <source>
        <strain evidence="2 4">ANJLi2</strain>
        <strain evidence="3 5">MP601</strain>
    </source>
</reference>
<keyword evidence="3" id="KW-0413">Isomerase</keyword>
<name>A0A1N6QB79_9SPHI</name>
<dbReference type="Proteomes" id="UP000541583">
    <property type="component" value="Unassembled WGS sequence"/>
</dbReference>
<feature type="domain" description="Cupin type-2" evidence="1">
    <location>
        <begin position="40"/>
        <end position="97"/>
    </location>
</feature>
<proteinExistence type="predicted"/>
<evidence type="ECO:0000313" key="3">
    <source>
        <dbReference type="EMBL" id="MBB6126447.1"/>
    </source>
</evidence>
<dbReference type="Gene3D" id="2.60.120.10">
    <property type="entry name" value="Jelly Rolls"/>
    <property type="match status" value="1"/>
</dbReference>
<keyword evidence="4" id="KW-1185">Reference proteome</keyword>
<evidence type="ECO:0000313" key="2">
    <source>
        <dbReference type="EMBL" id="MBB6107278.1"/>
    </source>
</evidence>
<evidence type="ECO:0000313" key="4">
    <source>
        <dbReference type="Proteomes" id="UP000541583"/>
    </source>
</evidence>
<dbReference type="CDD" id="cd02208">
    <property type="entry name" value="cupin_RmlC-like"/>
    <property type="match status" value="1"/>
</dbReference>
<dbReference type="EMBL" id="JACHCB010000001">
    <property type="protein sequence ID" value="MBB6107278.1"/>
    <property type="molecule type" value="Genomic_DNA"/>
</dbReference>
<dbReference type="STRING" id="354630.SAMN05421821_101798"/>
<dbReference type="InterPro" id="IPR013096">
    <property type="entry name" value="Cupin_2"/>
</dbReference>
<dbReference type="EMBL" id="JACHCA010000001">
    <property type="protein sequence ID" value="MBB6126447.1"/>
    <property type="molecule type" value="Genomic_DNA"/>
</dbReference>